<name>A0AA38W515_9ASTR</name>
<sequence>MYFNEYHEFKAKEGESLKDTYSRFNNLISKCRRSGVIWTNEDNNILFLKSLGTEWLHLTMSMRTNLDLEIMSLADLYGSLASLEPQVLQLKSSIGGPLALLEEGGKGKGEKRVTEEKKKKKALVIEKNDEEELSLEE</sequence>
<dbReference type="AlphaFoldDB" id="A0AA38W515"/>
<proteinExistence type="predicted"/>
<keyword evidence="2" id="KW-1185">Reference proteome</keyword>
<comment type="caution">
    <text evidence="1">The sequence shown here is derived from an EMBL/GenBank/DDBJ whole genome shotgun (WGS) entry which is preliminary data.</text>
</comment>
<organism evidence="1 2">
    <name type="scientific">Centaurea solstitialis</name>
    <name type="common">yellow star-thistle</name>
    <dbReference type="NCBI Taxonomy" id="347529"/>
    <lineage>
        <taxon>Eukaryota</taxon>
        <taxon>Viridiplantae</taxon>
        <taxon>Streptophyta</taxon>
        <taxon>Embryophyta</taxon>
        <taxon>Tracheophyta</taxon>
        <taxon>Spermatophyta</taxon>
        <taxon>Magnoliopsida</taxon>
        <taxon>eudicotyledons</taxon>
        <taxon>Gunneridae</taxon>
        <taxon>Pentapetalae</taxon>
        <taxon>asterids</taxon>
        <taxon>campanulids</taxon>
        <taxon>Asterales</taxon>
        <taxon>Asteraceae</taxon>
        <taxon>Carduoideae</taxon>
        <taxon>Cardueae</taxon>
        <taxon>Centaureinae</taxon>
        <taxon>Centaurea</taxon>
    </lineage>
</organism>
<evidence type="ECO:0000313" key="1">
    <source>
        <dbReference type="EMBL" id="KAJ9539015.1"/>
    </source>
</evidence>
<reference evidence="1" key="1">
    <citation type="submission" date="2023-03" db="EMBL/GenBank/DDBJ databases">
        <title>Chromosome-scale reference genome and RAD-based genetic map of yellow starthistle (Centaurea solstitialis) reveal putative structural variation and QTLs associated with invader traits.</title>
        <authorList>
            <person name="Reatini B."/>
            <person name="Cang F.A."/>
            <person name="Jiang Q."/>
            <person name="Mckibben M.T.W."/>
            <person name="Barker M.S."/>
            <person name="Rieseberg L.H."/>
            <person name="Dlugosch K.M."/>
        </authorList>
    </citation>
    <scope>NUCLEOTIDE SEQUENCE</scope>
    <source>
        <strain evidence="1">CAN-66</strain>
        <tissue evidence="1">Leaf</tissue>
    </source>
</reference>
<accession>A0AA38W515</accession>
<dbReference type="EMBL" id="JARYMX010000008">
    <property type="protein sequence ID" value="KAJ9539015.1"/>
    <property type="molecule type" value="Genomic_DNA"/>
</dbReference>
<protein>
    <submittedName>
        <fullName evidence="1">Uncharacterized protein</fullName>
    </submittedName>
</protein>
<gene>
    <name evidence="1" type="ORF">OSB04_031748</name>
</gene>
<dbReference type="Proteomes" id="UP001172457">
    <property type="component" value="Chromosome 8"/>
</dbReference>
<evidence type="ECO:0000313" key="2">
    <source>
        <dbReference type="Proteomes" id="UP001172457"/>
    </source>
</evidence>